<dbReference type="AlphaFoldDB" id="A0A0N1HCX4"/>
<dbReference type="VEuPathDB" id="FungiDB:AB675_2009"/>
<feature type="compositionally biased region" description="Basic and acidic residues" evidence="1">
    <location>
        <begin position="10"/>
        <end position="26"/>
    </location>
</feature>
<evidence type="ECO:0000256" key="1">
    <source>
        <dbReference type="SAM" id="MobiDB-lite"/>
    </source>
</evidence>
<dbReference type="SUPFAM" id="SSF57959">
    <property type="entry name" value="Leucine zipper domain"/>
    <property type="match status" value="1"/>
</dbReference>
<comment type="caution">
    <text evidence="2">The sequence shown here is derived from an EMBL/GenBank/DDBJ whole genome shotgun (WGS) entry which is preliminary data.</text>
</comment>
<dbReference type="EMBL" id="LFJN01000006">
    <property type="protein sequence ID" value="KPI42692.1"/>
    <property type="molecule type" value="Genomic_DNA"/>
</dbReference>
<sequence length="173" mass="19658">MADDPPATRMPDKAPDNEKETAKREKNLVAGRKFRQRKLEMNEAMEAEINRLRASSSVWVVIQMPVDCIDHGLVFLAKVASLQWRAPKLILLTKRPTLSSLLTEMLDKIFLLAILDDVCIERRKFVLVESAYMWWSPKWACDLLASSRGLRALIGWFLATHGVTEPLPMSSHG</sequence>
<reference evidence="2 3" key="1">
    <citation type="submission" date="2015-06" db="EMBL/GenBank/DDBJ databases">
        <title>Draft genome of the ant-associated black yeast Phialophora attae CBS 131958.</title>
        <authorList>
            <person name="Moreno L.F."/>
            <person name="Stielow B.J."/>
            <person name="de Hoog S."/>
            <person name="Vicente V.A."/>
            <person name="Weiss V.A."/>
            <person name="de Vries M."/>
            <person name="Cruz L.M."/>
            <person name="Souza E.M."/>
        </authorList>
    </citation>
    <scope>NUCLEOTIDE SEQUENCE [LARGE SCALE GENOMIC DNA]</scope>
    <source>
        <strain evidence="2 3">CBS 131958</strain>
    </source>
</reference>
<dbReference type="InterPro" id="IPR046347">
    <property type="entry name" value="bZIP_sf"/>
</dbReference>
<dbReference type="Proteomes" id="UP000038010">
    <property type="component" value="Unassembled WGS sequence"/>
</dbReference>
<feature type="region of interest" description="Disordered" evidence="1">
    <location>
        <begin position="1"/>
        <end position="26"/>
    </location>
</feature>
<keyword evidence="3" id="KW-1185">Reference proteome</keyword>
<name>A0A0N1HCX4_9EURO</name>
<accession>A0A0N1HCX4</accession>
<evidence type="ECO:0000313" key="2">
    <source>
        <dbReference type="EMBL" id="KPI42692.1"/>
    </source>
</evidence>
<evidence type="ECO:0008006" key="4">
    <source>
        <dbReference type="Google" id="ProtNLM"/>
    </source>
</evidence>
<gene>
    <name evidence="2" type="ORF">AB675_2009</name>
</gene>
<organism evidence="2 3">
    <name type="scientific">Cyphellophora attinorum</name>
    <dbReference type="NCBI Taxonomy" id="1664694"/>
    <lineage>
        <taxon>Eukaryota</taxon>
        <taxon>Fungi</taxon>
        <taxon>Dikarya</taxon>
        <taxon>Ascomycota</taxon>
        <taxon>Pezizomycotina</taxon>
        <taxon>Eurotiomycetes</taxon>
        <taxon>Chaetothyriomycetidae</taxon>
        <taxon>Chaetothyriales</taxon>
        <taxon>Cyphellophoraceae</taxon>
        <taxon>Cyphellophora</taxon>
    </lineage>
</organism>
<protein>
    <recommendedName>
        <fullName evidence="4">BZIP domain-containing protein</fullName>
    </recommendedName>
</protein>
<dbReference type="GeneID" id="28733825"/>
<dbReference type="GO" id="GO:0003700">
    <property type="term" value="F:DNA-binding transcription factor activity"/>
    <property type="evidence" value="ECO:0007669"/>
    <property type="project" value="InterPro"/>
</dbReference>
<dbReference type="RefSeq" id="XP_018002655.1">
    <property type="nucleotide sequence ID" value="XM_018141945.1"/>
</dbReference>
<proteinExistence type="predicted"/>
<evidence type="ECO:0000313" key="3">
    <source>
        <dbReference type="Proteomes" id="UP000038010"/>
    </source>
</evidence>